<reference evidence="2" key="2">
    <citation type="submission" date="2018-06" db="EMBL/GenBank/DDBJ databases">
        <title>Genome sequence of Rhodanobacteraceae bacterium strain Dysh456.</title>
        <authorList>
            <person name="Fukui M."/>
        </authorList>
    </citation>
    <scope>NUCLEOTIDE SEQUENCE [LARGE SCALE GENOMIC DNA]</scope>
    <source>
        <strain evidence="2">Dysh456</strain>
    </source>
</reference>
<evidence type="ECO:0000313" key="2">
    <source>
        <dbReference type="Proteomes" id="UP000270530"/>
    </source>
</evidence>
<evidence type="ECO:0000313" key="1">
    <source>
        <dbReference type="EMBL" id="BBD80994.1"/>
    </source>
</evidence>
<dbReference type="Proteomes" id="UP000270530">
    <property type="component" value="Chromosome"/>
</dbReference>
<dbReference type="EMBL" id="AP018560">
    <property type="protein sequence ID" value="BBD80994.1"/>
    <property type="molecule type" value="Genomic_DNA"/>
</dbReference>
<dbReference type="KEGG" id="rbd:ALSL_2369"/>
<organism evidence="1 2">
    <name type="scientific">Aerosticca soli</name>
    <dbReference type="NCBI Taxonomy" id="2010829"/>
    <lineage>
        <taxon>Bacteria</taxon>
        <taxon>Pseudomonadati</taxon>
        <taxon>Pseudomonadota</taxon>
        <taxon>Gammaproteobacteria</taxon>
        <taxon>Lysobacterales</taxon>
        <taxon>Rhodanobacteraceae</taxon>
        <taxon>Aerosticca</taxon>
    </lineage>
</organism>
<gene>
    <name evidence="1" type="ORF">ALSL_2369</name>
</gene>
<name>A0A2Z6E8F6_9GAMM</name>
<sequence length="348" mass="39224">MVAGGILVVLLVARLALPSVLQTYLNRKMDRMGDYHGHVEEIDVHLWRGAYTIHDLRIEKVTGKVPVPFFSVATADIALSWRALSRGRLRGEVEFDQASLNFVDGRDESDTQYGRGVDWRDKLQLLLPMRIDELRVHRSQVTFKNFISRPRVDARLTDVEGTAQNLTNADRREGRRVAHLNAQAKVLGDAPLKLTASFDPLERQPQDFDFNLEIRDIRLPKLNDIARAYAGLDFEGGEGDFVMQLEAHDGVLDGYAKPLLHGVKVFSWKEVSEGENPLRAAWEAVAQTVTALFKNQQKDQFATRIPIHGRIDDKHLGVGAAIYGVLRNAFIQAYSPQLEDLKPAPKRD</sequence>
<evidence type="ECO:0008006" key="3">
    <source>
        <dbReference type="Google" id="ProtNLM"/>
    </source>
</evidence>
<dbReference type="AlphaFoldDB" id="A0A2Z6E8F6"/>
<reference evidence="2" key="1">
    <citation type="submission" date="2018-04" db="EMBL/GenBank/DDBJ databases">
        <authorList>
            <person name="Watanabe M."/>
            <person name="Kojima H."/>
        </authorList>
    </citation>
    <scope>NUCLEOTIDE SEQUENCE [LARGE SCALE GENOMIC DNA]</scope>
    <source>
        <strain evidence="2">Dysh456</strain>
    </source>
</reference>
<accession>A0A2Z6E8F6</accession>
<proteinExistence type="predicted"/>
<keyword evidence="2" id="KW-1185">Reference proteome</keyword>
<protein>
    <recommendedName>
        <fullName evidence="3">DUF748 domain-containing protein</fullName>
    </recommendedName>
</protein>